<keyword evidence="4" id="KW-1185">Reference proteome</keyword>
<evidence type="ECO:0000259" key="1">
    <source>
        <dbReference type="Pfam" id="PF13456"/>
    </source>
</evidence>
<evidence type="ECO:0008006" key="5">
    <source>
        <dbReference type="Google" id="ProtNLM"/>
    </source>
</evidence>
<dbReference type="AlphaFoldDB" id="A0AAE0DVN8"/>
<proteinExistence type="predicted"/>
<dbReference type="InterPro" id="IPR002156">
    <property type="entry name" value="RNaseH_domain"/>
</dbReference>
<dbReference type="InterPro" id="IPR053151">
    <property type="entry name" value="RNase_H-like"/>
</dbReference>
<reference evidence="3" key="1">
    <citation type="journal article" date="2023" name="Plant J.">
        <title>Genome sequences and population genomics provide insights into the demographic history, inbreeding, and mutation load of two 'living fossil' tree species of Dipteronia.</title>
        <authorList>
            <person name="Feng Y."/>
            <person name="Comes H.P."/>
            <person name="Chen J."/>
            <person name="Zhu S."/>
            <person name="Lu R."/>
            <person name="Zhang X."/>
            <person name="Li P."/>
            <person name="Qiu J."/>
            <person name="Olsen K.M."/>
            <person name="Qiu Y."/>
        </authorList>
    </citation>
    <scope>NUCLEOTIDE SEQUENCE</scope>
    <source>
        <strain evidence="3">NBL</strain>
    </source>
</reference>
<dbReference type="GO" id="GO:0004523">
    <property type="term" value="F:RNA-DNA hybrid ribonuclease activity"/>
    <property type="evidence" value="ECO:0007669"/>
    <property type="project" value="InterPro"/>
</dbReference>
<comment type="caution">
    <text evidence="3">The sequence shown here is derived from an EMBL/GenBank/DDBJ whole genome shotgun (WGS) entry which is preliminary data.</text>
</comment>
<organism evidence="3 4">
    <name type="scientific">Dipteronia sinensis</name>
    <dbReference type="NCBI Taxonomy" id="43782"/>
    <lineage>
        <taxon>Eukaryota</taxon>
        <taxon>Viridiplantae</taxon>
        <taxon>Streptophyta</taxon>
        <taxon>Embryophyta</taxon>
        <taxon>Tracheophyta</taxon>
        <taxon>Spermatophyta</taxon>
        <taxon>Magnoliopsida</taxon>
        <taxon>eudicotyledons</taxon>
        <taxon>Gunneridae</taxon>
        <taxon>Pentapetalae</taxon>
        <taxon>rosids</taxon>
        <taxon>malvids</taxon>
        <taxon>Sapindales</taxon>
        <taxon>Sapindaceae</taxon>
        <taxon>Hippocastanoideae</taxon>
        <taxon>Acereae</taxon>
        <taxon>Dipteronia</taxon>
    </lineage>
</organism>
<accession>A0AAE0DVN8</accession>
<dbReference type="GO" id="GO:0003676">
    <property type="term" value="F:nucleic acid binding"/>
    <property type="evidence" value="ECO:0007669"/>
    <property type="project" value="InterPro"/>
</dbReference>
<dbReference type="Pfam" id="PF13456">
    <property type="entry name" value="RVT_3"/>
    <property type="match status" value="1"/>
</dbReference>
<protein>
    <recommendedName>
        <fullName evidence="5">Reverse transcriptase zinc-binding domain-containing protein</fullName>
    </recommendedName>
</protein>
<evidence type="ECO:0000313" key="4">
    <source>
        <dbReference type="Proteomes" id="UP001281410"/>
    </source>
</evidence>
<evidence type="ECO:0000259" key="2">
    <source>
        <dbReference type="Pfam" id="PF13966"/>
    </source>
</evidence>
<gene>
    <name evidence="3" type="ORF">Dsin_024225</name>
</gene>
<evidence type="ECO:0000313" key="3">
    <source>
        <dbReference type="EMBL" id="KAK3192915.1"/>
    </source>
</evidence>
<dbReference type="Proteomes" id="UP001281410">
    <property type="component" value="Unassembled WGS sequence"/>
</dbReference>
<dbReference type="CDD" id="cd06222">
    <property type="entry name" value="RNase_H_like"/>
    <property type="match status" value="1"/>
</dbReference>
<dbReference type="InterPro" id="IPR044730">
    <property type="entry name" value="RNase_H-like_dom_plant"/>
</dbReference>
<feature type="domain" description="Reverse transcriptase zinc-binding" evidence="2">
    <location>
        <begin position="170"/>
        <end position="236"/>
    </location>
</feature>
<name>A0AAE0DVN8_9ROSI</name>
<dbReference type="InterPro" id="IPR026960">
    <property type="entry name" value="RVT-Znf"/>
</dbReference>
<dbReference type="PANTHER" id="PTHR47723:SF19">
    <property type="entry name" value="POLYNUCLEOTIDYL TRANSFERASE, RIBONUCLEASE H-LIKE SUPERFAMILY PROTEIN"/>
    <property type="match status" value="1"/>
</dbReference>
<dbReference type="PANTHER" id="PTHR47723">
    <property type="entry name" value="OS05G0353850 PROTEIN"/>
    <property type="match status" value="1"/>
</dbReference>
<sequence length="493" mass="56174">MVKQGWRILKHPNSLAARVLKGCYFRHCSFFEARKNSSASYVWSSLIWGRGLLDKGLRWRVGDGKSVKIYGDRWIPRPTEFKILSPPTLAMNATVDTLFSPSGGWNIELIHNNFLTDDAKSILRIPIALGTSPDSLLWHYETSGRYTVGSGYWLDCNLNRSPCSSNPSPLRAWWRSFWKLQIPLKIKIFFWRACYNWIPTNFNIARRGIQTDGICVACKASLETTMHALWECKKLNHVRNEWYHLQPVVRRNPASFLDFVIDLFSVASEKDKELFCVLVWRVWGCRNVVLHRASIADKSEIFGWSQNFLHEFHRPLQGKQQVHNVATPIRMQWIPPVMSDTKMNCAVSFGRNGKRVVIGGVVRDSVGEVLACCSQSFGPNLCTKTSKLIAFQRGLQFGVDCGLFPSMLELDDVHFIDWVNSGNHFDSVFGAILRDILQLSASFHGLMFSHVNALANNAAKGLSNFVLGRFEDMFWMEEFPSCISNVIEAEKPV</sequence>
<dbReference type="EMBL" id="JANJYJ010000008">
    <property type="protein sequence ID" value="KAK3192915.1"/>
    <property type="molecule type" value="Genomic_DNA"/>
</dbReference>
<feature type="domain" description="RNase H type-1" evidence="1">
    <location>
        <begin position="346"/>
        <end position="465"/>
    </location>
</feature>
<dbReference type="Pfam" id="PF13966">
    <property type="entry name" value="zf-RVT"/>
    <property type="match status" value="1"/>
</dbReference>